<feature type="coiled-coil region" evidence="1">
    <location>
        <begin position="436"/>
        <end position="479"/>
    </location>
</feature>
<evidence type="ECO:0000313" key="4">
    <source>
        <dbReference type="EMBL" id="KAK4188167.1"/>
    </source>
</evidence>
<reference evidence="4" key="1">
    <citation type="journal article" date="2023" name="Mol. Phylogenet. Evol.">
        <title>Genome-scale phylogeny and comparative genomics of the fungal order Sordariales.</title>
        <authorList>
            <person name="Hensen N."/>
            <person name="Bonometti L."/>
            <person name="Westerberg I."/>
            <person name="Brannstrom I.O."/>
            <person name="Guillou S."/>
            <person name="Cros-Aarteil S."/>
            <person name="Calhoun S."/>
            <person name="Haridas S."/>
            <person name="Kuo A."/>
            <person name="Mondo S."/>
            <person name="Pangilinan J."/>
            <person name="Riley R."/>
            <person name="LaButti K."/>
            <person name="Andreopoulos B."/>
            <person name="Lipzen A."/>
            <person name="Chen C."/>
            <person name="Yan M."/>
            <person name="Daum C."/>
            <person name="Ng V."/>
            <person name="Clum A."/>
            <person name="Steindorff A."/>
            <person name="Ohm R.A."/>
            <person name="Martin F."/>
            <person name="Silar P."/>
            <person name="Natvig D.O."/>
            <person name="Lalanne C."/>
            <person name="Gautier V."/>
            <person name="Ament-Velasquez S.L."/>
            <person name="Kruys A."/>
            <person name="Hutchinson M.I."/>
            <person name="Powell A.J."/>
            <person name="Barry K."/>
            <person name="Miller A.N."/>
            <person name="Grigoriev I.V."/>
            <person name="Debuchy R."/>
            <person name="Gladieux P."/>
            <person name="Hiltunen Thoren M."/>
            <person name="Johannesson H."/>
        </authorList>
    </citation>
    <scope>NUCLEOTIDE SEQUENCE</scope>
    <source>
        <strain evidence="4">PSN309</strain>
    </source>
</reference>
<evidence type="ECO:0000256" key="2">
    <source>
        <dbReference type="SAM" id="MobiDB-lite"/>
    </source>
</evidence>
<keyword evidence="3" id="KW-0812">Transmembrane</keyword>
<feature type="transmembrane region" description="Helical" evidence="3">
    <location>
        <begin position="234"/>
        <end position="257"/>
    </location>
</feature>
<feature type="region of interest" description="Disordered" evidence="2">
    <location>
        <begin position="197"/>
        <end position="226"/>
    </location>
</feature>
<dbReference type="EMBL" id="MU864392">
    <property type="protein sequence ID" value="KAK4188167.1"/>
    <property type="molecule type" value="Genomic_DNA"/>
</dbReference>
<comment type="caution">
    <text evidence="4">The sequence shown here is derived from an EMBL/GenBank/DDBJ whole genome shotgun (WGS) entry which is preliminary data.</text>
</comment>
<sequence length="484" mass="51150">MALTGGPVPLTTVFTPHSSCTGRWTYYSQYNSYSADTTFLTSIVSSNYDCQASQYHSRVTFSPGVCYGNLKIADYLTTSENGSGGSITGFVVGADVAICFSYVTAPTVVSSLDITYRSSSSTTYTFGTTVSTIGAEHSAIRVEWQESDLAAFPSAVSEQLKLTMGAYLAKQKVLATFTVTSAFRGYTTRAYVSVLPVSTPSSSSTTTATDGTSTPGSGIHPTAQPPSSELSAGAIAGISIGAVIALVGIGLLVWFCFRQRRQRMCPQYPTSATGVVPGGPYHNGANTIDEKGYGGGGQVQVEGRELAMPGYAPAPVHTLGSWELGEAPVRVPELYAENSSARKADTSLDARYETPSPTQVGSSPGAGATTSWGAPSSARASSSLPGQAGVVAFNNAVGYPSWTPTSDRRTSRPTQVSSPGQPMDFTHNAAWGPSPEELQLQQLEQAERELAEKKRELELRQLEAAERELAEKKRMLLERRVGGG</sequence>
<feature type="compositionally biased region" description="Low complexity" evidence="2">
    <location>
        <begin position="371"/>
        <end position="383"/>
    </location>
</feature>
<evidence type="ECO:0000256" key="1">
    <source>
        <dbReference type="SAM" id="Coils"/>
    </source>
</evidence>
<feature type="region of interest" description="Disordered" evidence="2">
    <location>
        <begin position="399"/>
        <end position="425"/>
    </location>
</feature>
<keyword evidence="3" id="KW-0472">Membrane</keyword>
<name>A0AAN7AJD3_9PEZI</name>
<feature type="region of interest" description="Disordered" evidence="2">
    <location>
        <begin position="337"/>
        <end position="384"/>
    </location>
</feature>
<keyword evidence="1" id="KW-0175">Coiled coil</keyword>
<dbReference type="AlphaFoldDB" id="A0AAN7AJD3"/>
<dbReference type="Proteomes" id="UP001302126">
    <property type="component" value="Unassembled WGS sequence"/>
</dbReference>
<reference evidence="4" key="2">
    <citation type="submission" date="2023-05" db="EMBL/GenBank/DDBJ databases">
        <authorList>
            <consortium name="Lawrence Berkeley National Laboratory"/>
            <person name="Steindorff A."/>
            <person name="Hensen N."/>
            <person name="Bonometti L."/>
            <person name="Westerberg I."/>
            <person name="Brannstrom I.O."/>
            <person name="Guillou S."/>
            <person name="Cros-Aarteil S."/>
            <person name="Calhoun S."/>
            <person name="Haridas S."/>
            <person name="Kuo A."/>
            <person name="Mondo S."/>
            <person name="Pangilinan J."/>
            <person name="Riley R."/>
            <person name="Labutti K."/>
            <person name="Andreopoulos B."/>
            <person name="Lipzen A."/>
            <person name="Chen C."/>
            <person name="Yanf M."/>
            <person name="Daum C."/>
            <person name="Ng V."/>
            <person name="Clum A."/>
            <person name="Ohm R."/>
            <person name="Martin F."/>
            <person name="Silar P."/>
            <person name="Natvig D."/>
            <person name="Lalanne C."/>
            <person name="Gautier V."/>
            <person name="Ament-Velasquez S.L."/>
            <person name="Kruys A."/>
            <person name="Hutchinson M.I."/>
            <person name="Powell A.J."/>
            <person name="Barry K."/>
            <person name="Miller A.N."/>
            <person name="Grigoriev I.V."/>
            <person name="Debuchy R."/>
            <person name="Gladieux P."/>
            <person name="Thoren M.H."/>
            <person name="Johannesson H."/>
        </authorList>
    </citation>
    <scope>NUCLEOTIDE SEQUENCE</scope>
    <source>
        <strain evidence="4">PSN309</strain>
    </source>
</reference>
<feature type="compositionally biased region" description="Low complexity" evidence="2">
    <location>
        <begin position="197"/>
        <end position="218"/>
    </location>
</feature>
<protein>
    <submittedName>
        <fullName evidence="4">Uncharacterized protein</fullName>
    </submittedName>
</protein>
<accession>A0AAN7AJD3</accession>
<keyword evidence="3" id="KW-1133">Transmembrane helix</keyword>
<dbReference type="CDD" id="cd12087">
    <property type="entry name" value="TM_EGFR-like"/>
    <property type="match status" value="1"/>
</dbReference>
<evidence type="ECO:0000313" key="5">
    <source>
        <dbReference type="Proteomes" id="UP001302126"/>
    </source>
</evidence>
<evidence type="ECO:0000256" key="3">
    <source>
        <dbReference type="SAM" id="Phobius"/>
    </source>
</evidence>
<feature type="compositionally biased region" description="Basic and acidic residues" evidence="2">
    <location>
        <begin position="340"/>
        <end position="352"/>
    </location>
</feature>
<proteinExistence type="predicted"/>
<organism evidence="4 5">
    <name type="scientific">Podospora australis</name>
    <dbReference type="NCBI Taxonomy" id="1536484"/>
    <lineage>
        <taxon>Eukaryota</taxon>
        <taxon>Fungi</taxon>
        <taxon>Dikarya</taxon>
        <taxon>Ascomycota</taxon>
        <taxon>Pezizomycotina</taxon>
        <taxon>Sordariomycetes</taxon>
        <taxon>Sordariomycetidae</taxon>
        <taxon>Sordariales</taxon>
        <taxon>Podosporaceae</taxon>
        <taxon>Podospora</taxon>
    </lineage>
</organism>
<gene>
    <name evidence="4" type="ORF">QBC35DRAFT_451608</name>
</gene>
<keyword evidence="5" id="KW-1185">Reference proteome</keyword>